<keyword evidence="1" id="KW-0472">Membrane</keyword>
<evidence type="ECO:0000313" key="2">
    <source>
        <dbReference type="EMBL" id="MBX51025.1"/>
    </source>
</evidence>
<protein>
    <submittedName>
        <fullName evidence="2">Uncharacterized protein</fullName>
    </submittedName>
</protein>
<sequence>MSQSSRNRNRSSELGLVVLFFFIVDLYHVILSFFDMELLLHKEVDCLHI</sequence>
<accession>A0A2P2P8F7</accession>
<keyword evidence="1" id="KW-1133">Transmembrane helix</keyword>
<keyword evidence="1" id="KW-0812">Transmembrane</keyword>
<reference evidence="2" key="1">
    <citation type="submission" date="2018-02" db="EMBL/GenBank/DDBJ databases">
        <title>Rhizophora mucronata_Transcriptome.</title>
        <authorList>
            <person name="Meera S.P."/>
            <person name="Sreeshan A."/>
            <person name="Augustine A."/>
        </authorList>
    </citation>
    <scope>NUCLEOTIDE SEQUENCE</scope>
    <source>
        <tissue evidence="2">Leaf</tissue>
    </source>
</reference>
<evidence type="ECO:0000256" key="1">
    <source>
        <dbReference type="SAM" id="Phobius"/>
    </source>
</evidence>
<name>A0A2P2P8F7_RHIMU</name>
<dbReference type="EMBL" id="GGEC01070541">
    <property type="protein sequence ID" value="MBX51025.1"/>
    <property type="molecule type" value="Transcribed_RNA"/>
</dbReference>
<dbReference type="AlphaFoldDB" id="A0A2P2P8F7"/>
<organism evidence="2">
    <name type="scientific">Rhizophora mucronata</name>
    <name type="common">Asiatic mangrove</name>
    <dbReference type="NCBI Taxonomy" id="61149"/>
    <lineage>
        <taxon>Eukaryota</taxon>
        <taxon>Viridiplantae</taxon>
        <taxon>Streptophyta</taxon>
        <taxon>Embryophyta</taxon>
        <taxon>Tracheophyta</taxon>
        <taxon>Spermatophyta</taxon>
        <taxon>Magnoliopsida</taxon>
        <taxon>eudicotyledons</taxon>
        <taxon>Gunneridae</taxon>
        <taxon>Pentapetalae</taxon>
        <taxon>rosids</taxon>
        <taxon>fabids</taxon>
        <taxon>Malpighiales</taxon>
        <taxon>Rhizophoraceae</taxon>
        <taxon>Rhizophora</taxon>
    </lineage>
</organism>
<feature type="transmembrane region" description="Helical" evidence="1">
    <location>
        <begin position="12"/>
        <end position="34"/>
    </location>
</feature>
<proteinExistence type="predicted"/>